<evidence type="ECO:0000313" key="1">
    <source>
        <dbReference type="EMBL" id="TNV83367.1"/>
    </source>
</evidence>
<gene>
    <name evidence="1" type="ORF">FGO68_gene9064</name>
</gene>
<name>A0A8J8NXH8_HALGN</name>
<evidence type="ECO:0000313" key="2">
    <source>
        <dbReference type="Proteomes" id="UP000785679"/>
    </source>
</evidence>
<dbReference type="AlphaFoldDB" id="A0A8J8NXH8"/>
<sequence length="80" mass="9065">MNSFVRLPCKACKAFANLSILIESYTANSIGLFFKFCPIYLMTFKLFNDNSSKAKVHLYFMKKSGYCFTAALTASIVNRI</sequence>
<dbReference type="EMBL" id="RRYP01003899">
    <property type="protein sequence ID" value="TNV83367.1"/>
    <property type="molecule type" value="Genomic_DNA"/>
</dbReference>
<reference evidence="1" key="1">
    <citation type="submission" date="2019-06" db="EMBL/GenBank/DDBJ databases">
        <authorList>
            <person name="Zheng W."/>
        </authorList>
    </citation>
    <scope>NUCLEOTIDE SEQUENCE</scope>
    <source>
        <strain evidence="1">QDHG01</strain>
    </source>
</reference>
<comment type="caution">
    <text evidence="1">The sequence shown here is derived from an EMBL/GenBank/DDBJ whole genome shotgun (WGS) entry which is preliminary data.</text>
</comment>
<accession>A0A8J8NXH8</accession>
<proteinExistence type="predicted"/>
<keyword evidence="2" id="KW-1185">Reference proteome</keyword>
<dbReference type="Proteomes" id="UP000785679">
    <property type="component" value="Unassembled WGS sequence"/>
</dbReference>
<protein>
    <submittedName>
        <fullName evidence="1">Uncharacterized protein</fullName>
    </submittedName>
</protein>
<organism evidence="1 2">
    <name type="scientific">Halteria grandinella</name>
    <dbReference type="NCBI Taxonomy" id="5974"/>
    <lineage>
        <taxon>Eukaryota</taxon>
        <taxon>Sar</taxon>
        <taxon>Alveolata</taxon>
        <taxon>Ciliophora</taxon>
        <taxon>Intramacronucleata</taxon>
        <taxon>Spirotrichea</taxon>
        <taxon>Stichotrichia</taxon>
        <taxon>Sporadotrichida</taxon>
        <taxon>Halteriidae</taxon>
        <taxon>Halteria</taxon>
    </lineage>
</organism>